<accession>A0A9P9BL13</accession>
<dbReference type="AlphaFoldDB" id="A0A9P9BL13"/>
<dbReference type="InterPro" id="IPR016007">
    <property type="entry name" value="Alpha_rhamnosid"/>
</dbReference>
<evidence type="ECO:0000259" key="6">
    <source>
        <dbReference type="Pfam" id="PF17389"/>
    </source>
</evidence>
<feature type="domain" description="Alpha-L-rhamnosidase concanavalin-like" evidence="4">
    <location>
        <begin position="404"/>
        <end position="504"/>
    </location>
</feature>
<dbReference type="PANTHER" id="PTHR33307">
    <property type="entry name" value="ALPHA-RHAMNOSIDASE (EUROFUNG)"/>
    <property type="match status" value="1"/>
</dbReference>
<evidence type="ECO:0000313" key="9">
    <source>
        <dbReference type="Proteomes" id="UP000756346"/>
    </source>
</evidence>
<feature type="domain" description="Alpha-L-rhamnosidase six-hairpin glycosidase" evidence="6">
    <location>
        <begin position="509"/>
        <end position="863"/>
    </location>
</feature>
<organism evidence="8 9">
    <name type="scientific">Microdochium trichocladiopsis</name>
    <dbReference type="NCBI Taxonomy" id="1682393"/>
    <lineage>
        <taxon>Eukaryota</taxon>
        <taxon>Fungi</taxon>
        <taxon>Dikarya</taxon>
        <taxon>Ascomycota</taxon>
        <taxon>Pezizomycotina</taxon>
        <taxon>Sordariomycetes</taxon>
        <taxon>Xylariomycetidae</taxon>
        <taxon>Xylariales</taxon>
        <taxon>Microdochiaceae</taxon>
        <taxon>Microdochium</taxon>
    </lineage>
</organism>
<dbReference type="SUPFAM" id="SSF48208">
    <property type="entry name" value="Six-hairpin glycosidases"/>
    <property type="match status" value="1"/>
</dbReference>
<name>A0A9P9BL13_9PEZI</name>
<dbReference type="InterPro" id="IPR008928">
    <property type="entry name" value="6-hairpin_glycosidase_sf"/>
</dbReference>
<dbReference type="Pfam" id="PF05592">
    <property type="entry name" value="Bac_rhamnosid"/>
    <property type="match status" value="1"/>
</dbReference>
<feature type="domain" description="Alpha-L-rhamnosidase C-terminal" evidence="7">
    <location>
        <begin position="865"/>
        <end position="938"/>
    </location>
</feature>
<dbReference type="PIRSF" id="PIRSF010631">
    <property type="entry name" value="A-rhamnsds"/>
    <property type="match status" value="1"/>
</dbReference>
<dbReference type="Gene3D" id="2.60.120.260">
    <property type="entry name" value="Galactose-binding domain-like"/>
    <property type="match status" value="2"/>
</dbReference>
<dbReference type="RefSeq" id="XP_046008010.1">
    <property type="nucleotide sequence ID" value="XM_046159297.1"/>
</dbReference>
<comment type="caution">
    <text evidence="8">The sequence shown here is derived from an EMBL/GenBank/DDBJ whole genome shotgun (WGS) entry which is preliminary data.</text>
</comment>
<dbReference type="Pfam" id="PF17389">
    <property type="entry name" value="Bac_rhamnosid6H"/>
    <property type="match status" value="1"/>
</dbReference>
<dbReference type="Pfam" id="PF08531">
    <property type="entry name" value="Bac_rhamnosid_N"/>
    <property type="match status" value="2"/>
</dbReference>
<dbReference type="InterPro" id="IPR035398">
    <property type="entry name" value="Bac_rhamnosid_C"/>
</dbReference>
<evidence type="ECO:0000259" key="5">
    <source>
        <dbReference type="Pfam" id="PF08531"/>
    </source>
</evidence>
<evidence type="ECO:0000259" key="4">
    <source>
        <dbReference type="Pfam" id="PF05592"/>
    </source>
</evidence>
<proteinExistence type="predicted"/>
<gene>
    <name evidence="8" type="ORF">B0I36DRAFT_366407</name>
</gene>
<dbReference type="GeneID" id="70188843"/>
<reference evidence="8" key="1">
    <citation type="journal article" date="2021" name="Nat. Commun.">
        <title>Genetic determinants of endophytism in the Arabidopsis root mycobiome.</title>
        <authorList>
            <person name="Mesny F."/>
            <person name="Miyauchi S."/>
            <person name="Thiergart T."/>
            <person name="Pickel B."/>
            <person name="Atanasova L."/>
            <person name="Karlsson M."/>
            <person name="Huettel B."/>
            <person name="Barry K.W."/>
            <person name="Haridas S."/>
            <person name="Chen C."/>
            <person name="Bauer D."/>
            <person name="Andreopoulos W."/>
            <person name="Pangilinan J."/>
            <person name="LaButti K."/>
            <person name="Riley R."/>
            <person name="Lipzen A."/>
            <person name="Clum A."/>
            <person name="Drula E."/>
            <person name="Henrissat B."/>
            <person name="Kohler A."/>
            <person name="Grigoriev I.V."/>
            <person name="Martin F.M."/>
            <person name="Hacquard S."/>
        </authorList>
    </citation>
    <scope>NUCLEOTIDE SEQUENCE</scope>
    <source>
        <strain evidence="8">MPI-CAGE-CH-0230</strain>
    </source>
</reference>
<keyword evidence="9" id="KW-1185">Reference proteome</keyword>
<sequence>MAVSISHISFEHHYPHALGIGETEPRISWRFAGDAVNWTQTSYDMEITRDISHHSHSHPTGEQAQQQQLFSVNGSESVLVPWPTLALSAGERASVRIRARGRQWSDITDVGNNGKKLDSEWSDRYFVEAGLFEKKDWRDAEMIASTSAEDRDVAKRPRLFRKEFSLSSKHGSGSDAGGSHNERYNENWLASGRGQAVMSSPQIARARLYVTAAGLYQAYIDGRSVNGDVVLAPGWQDYGYRRVYDTYDVTEHLTQQGSVDPDLQSDHHHRREDKGRHVLGIVVGEGWYAGRIGWNGGQRNVWGSDLGVLALLVVTMTDGTQRVVKTDESWSYGAGPIIRSEIYDGEEYDAREELEGWMIPGYRAQKGTWGGVKTIDTPFDRLAAPDGPPIMRTGEVELADVLTSPSGKTILDFGQNLVGWLRVKFDGPRGQQIKFRHAEVLENGELAIGPLRNAAQTDTVTLSGNQTLEWEPAFTYHGFRYVEVTGWPDTVPLNKKSIRAIVVHSAMERSGYFECSDPLLNKLHENIIWSMRGNFMSVPTDCPQRDERLGWSGDAHVFARTANYLFDTSGFWRGWMRDVYEEQRARNGSPANVTPSFPWVQNTPITPAVWGDVVVGNPWNTYQSFRDRNILLEQYAGAKAWLDSGIQRQPSTPRNIALWDRDAFQFGDWLDPTAPENDASQAQTDKRFVADAYLVGMTKLVAQMARVLDKRDDEKYHARWADDLQAAFQHAWVHKDGTVYNETQTGIALCLWFDLFRSEREAEAAAARLDNIIAGNEYKVGTGFAGTHILGHALTRYNLTSTFYRMLKQTTVPSWLYQVVMGGTTTWERWDSMLPDGSVNWGGMTSFNHYAFGSVGDWIHRVIGGLAPSEEEGWRKAVVRVEPGGGITHARARYLSPYGWIETEWTADNGKKPKLKVTVPPNAMAEVVMTAHGKERATIGSGQHEFPSAESN</sequence>
<dbReference type="Pfam" id="PF17390">
    <property type="entry name" value="Bac_rhamnosid_C"/>
    <property type="match status" value="1"/>
</dbReference>
<dbReference type="Gene3D" id="1.50.10.10">
    <property type="match status" value="1"/>
</dbReference>
<dbReference type="InterPro" id="IPR035396">
    <property type="entry name" value="Bac_rhamnosid6H"/>
</dbReference>
<evidence type="ECO:0000256" key="1">
    <source>
        <dbReference type="ARBA" id="ARBA00001445"/>
    </source>
</evidence>
<dbReference type="OrthoDB" id="10036721at2759"/>
<protein>
    <recommendedName>
        <fullName evidence="2">alpha-L-rhamnosidase</fullName>
        <ecNumber evidence="2">3.2.1.40</ecNumber>
    </recommendedName>
</protein>
<dbReference type="GO" id="GO:0005975">
    <property type="term" value="P:carbohydrate metabolic process"/>
    <property type="evidence" value="ECO:0007669"/>
    <property type="project" value="InterPro"/>
</dbReference>
<comment type="catalytic activity">
    <reaction evidence="1">
        <text>Hydrolysis of terminal non-reducing alpha-L-rhamnose residues in alpha-L-rhamnosides.</text>
        <dbReference type="EC" id="3.2.1.40"/>
    </reaction>
</comment>
<dbReference type="InterPro" id="IPR008902">
    <property type="entry name" value="Rhamnosid_concanavalin"/>
</dbReference>
<evidence type="ECO:0000256" key="3">
    <source>
        <dbReference type="ARBA" id="ARBA00022801"/>
    </source>
</evidence>
<dbReference type="PANTHER" id="PTHR33307:SF6">
    <property type="entry name" value="ALPHA-RHAMNOSIDASE (EUROFUNG)-RELATED"/>
    <property type="match status" value="1"/>
</dbReference>
<feature type="domain" description="Bacterial alpha-L-rhamnosidase N-terminal" evidence="5">
    <location>
        <begin position="202"/>
        <end position="255"/>
    </location>
</feature>
<dbReference type="InterPro" id="IPR013783">
    <property type="entry name" value="Ig-like_fold"/>
</dbReference>
<feature type="domain" description="Bacterial alpha-L-rhamnosidase N-terminal" evidence="5">
    <location>
        <begin position="274"/>
        <end position="393"/>
    </location>
</feature>
<evidence type="ECO:0000259" key="7">
    <source>
        <dbReference type="Pfam" id="PF17390"/>
    </source>
</evidence>
<evidence type="ECO:0000313" key="8">
    <source>
        <dbReference type="EMBL" id="KAH7024462.1"/>
    </source>
</evidence>
<dbReference type="GO" id="GO:0030596">
    <property type="term" value="F:alpha-L-rhamnosidase activity"/>
    <property type="evidence" value="ECO:0007669"/>
    <property type="project" value="UniProtKB-EC"/>
</dbReference>
<dbReference type="Pfam" id="PF25788">
    <property type="entry name" value="Ig_Rha78A_N"/>
    <property type="match status" value="1"/>
</dbReference>
<keyword evidence="3" id="KW-0378">Hydrolase</keyword>
<dbReference type="EMBL" id="JAGTJQ010000009">
    <property type="protein sequence ID" value="KAH7024462.1"/>
    <property type="molecule type" value="Genomic_DNA"/>
</dbReference>
<dbReference type="Proteomes" id="UP000756346">
    <property type="component" value="Unassembled WGS sequence"/>
</dbReference>
<dbReference type="Gene3D" id="2.60.420.10">
    <property type="entry name" value="Maltose phosphorylase, domain 3"/>
    <property type="match status" value="1"/>
</dbReference>
<dbReference type="Gene3D" id="2.60.40.10">
    <property type="entry name" value="Immunoglobulins"/>
    <property type="match status" value="1"/>
</dbReference>
<evidence type="ECO:0000256" key="2">
    <source>
        <dbReference type="ARBA" id="ARBA00012652"/>
    </source>
</evidence>
<dbReference type="EC" id="3.2.1.40" evidence="2"/>
<dbReference type="InterPro" id="IPR012341">
    <property type="entry name" value="6hp_glycosidase-like_sf"/>
</dbReference>
<dbReference type="InterPro" id="IPR013737">
    <property type="entry name" value="Bac_rhamnosid_N"/>
</dbReference>